<proteinExistence type="predicted"/>
<sequence length="51" mass="5930">MKVTCRGYRALSGWRYRVVCPCGWSFDVPRDMWHTIGPAITKHTSESRRCA</sequence>
<reference evidence="1" key="1">
    <citation type="submission" date="2024-05" db="EMBL/GenBank/DDBJ databases">
        <title>Whole genome shotgun sequence of Streptomyces hydrogenans NBRC 13475.</title>
        <authorList>
            <person name="Komaki H."/>
            <person name="Tamura T."/>
        </authorList>
    </citation>
    <scope>NUCLEOTIDE SEQUENCE</scope>
    <source>
        <strain evidence="1">NBRC 13475</strain>
    </source>
</reference>
<evidence type="ECO:0000313" key="1">
    <source>
        <dbReference type="EMBL" id="GHI25197.1"/>
    </source>
</evidence>
<name>A0ABQ3PJL4_9ACTN</name>
<gene>
    <name evidence="1" type="ORF">Shyd_65680</name>
</gene>
<organism evidence="1 2">
    <name type="scientific">Streptomyces hydrogenans</name>
    <dbReference type="NCBI Taxonomy" id="1873719"/>
    <lineage>
        <taxon>Bacteria</taxon>
        <taxon>Bacillati</taxon>
        <taxon>Actinomycetota</taxon>
        <taxon>Actinomycetes</taxon>
        <taxon>Kitasatosporales</taxon>
        <taxon>Streptomycetaceae</taxon>
        <taxon>Streptomyces</taxon>
    </lineage>
</organism>
<dbReference type="Proteomes" id="UP001052739">
    <property type="component" value="Unassembled WGS sequence"/>
</dbReference>
<dbReference type="RefSeq" id="WP_190222782.1">
    <property type="nucleotide sequence ID" value="NZ_BNBS01000020.1"/>
</dbReference>
<evidence type="ECO:0000313" key="2">
    <source>
        <dbReference type="Proteomes" id="UP001052739"/>
    </source>
</evidence>
<accession>A0ABQ3PJL4</accession>
<keyword evidence="2" id="KW-1185">Reference proteome</keyword>
<dbReference type="EMBL" id="BNDW01000068">
    <property type="protein sequence ID" value="GHI25197.1"/>
    <property type="molecule type" value="Genomic_DNA"/>
</dbReference>
<comment type="caution">
    <text evidence="1">The sequence shown here is derived from an EMBL/GenBank/DDBJ whole genome shotgun (WGS) entry which is preliminary data.</text>
</comment>
<protein>
    <submittedName>
        <fullName evidence="1">Uncharacterized protein</fullName>
    </submittedName>
</protein>